<dbReference type="Pfam" id="PF00132">
    <property type="entry name" value="Hexapep"/>
    <property type="match status" value="1"/>
</dbReference>
<dbReference type="SUPFAM" id="SSF51161">
    <property type="entry name" value="Trimeric LpxA-like enzymes"/>
    <property type="match status" value="1"/>
</dbReference>
<dbReference type="OrthoDB" id="9801697at2"/>
<gene>
    <name evidence="3" type="ORF">A9Q02_07020</name>
</gene>
<dbReference type="InterPro" id="IPR018357">
    <property type="entry name" value="Hexapep_transf_CS"/>
</dbReference>
<sequence length="243" mass="26090">MRQQLGLYISRQASSLPQYVFEQLVQASLGWVPSIVGVGLRAVAYKSILDMKGMAAIEDGVRIRFASHVRLGKGVYLDHGVYLHACPGGITLGDESLVMKNAILHVYNFRELPHSHITIGARSLIGESCILRGQGGIQIGDDVYLGTLVQVLAVNHVINDTTRPISHQGITAQGITIETGAWIGSGAILLDGVRIGRNSVVGAGAVVTKDVPDYSVAVGNPARVVRNLQTDPLPPRQPELRVY</sequence>
<dbReference type="Proteomes" id="UP000220922">
    <property type="component" value="Unassembled WGS sequence"/>
</dbReference>
<comment type="caution">
    <text evidence="3">The sequence shown here is derived from an EMBL/GenBank/DDBJ whole genome shotgun (WGS) entry which is preliminary data.</text>
</comment>
<keyword evidence="1 3" id="KW-0808">Transferase</keyword>
<dbReference type="Pfam" id="PF14602">
    <property type="entry name" value="Hexapep_2"/>
    <property type="match status" value="1"/>
</dbReference>
<keyword evidence="4" id="KW-1185">Reference proteome</keyword>
<organism evidence="3 4">
    <name type="scientific">Candidatus Chloroploca asiatica</name>
    <dbReference type="NCBI Taxonomy" id="1506545"/>
    <lineage>
        <taxon>Bacteria</taxon>
        <taxon>Bacillati</taxon>
        <taxon>Chloroflexota</taxon>
        <taxon>Chloroflexia</taxon>
        <taxon>Chloroflexales</taxon>
        <taxon>Chloroflexineae</taxon>
        <taxon>Oscillochloridaceae</taxon>
        <taxon>Candidatus Chloroploca</taxon>
    </lineage>
</organism>
<dbReference type="PROSITE" id="PS00101">
    <property type="entry name" value="HEXAPEP_TRANSFERASES"/>
    <property type="match status" value="1"/>
</dbReference>
<evidence type="ECO:0000313" key="4">
    <source>
        <dbReference type="Proteomes" id="UP000220922"/>
    </source>
</evidence>
<reference evidence="3 4" key="1">
    <citation type="submission" date="2016-05" db="EMBL/GenBank/DDBJ databases">
        <authorList>
            <person name="Lavstsen T."/>
            <person name="Jespersen J.S."/>
        </authorList>
    </citation>
    <scope>NUCLEOTIDE SEQUENCE [LARGE SCALE GENOMIC DNA]</scope>
    <source>
        <strain evidence="3 4">B7-9</strain>
    </source>
</reference>
<evidence type="ECO:0000256" key="1">
    <source>
        <dbReference type="ARBA" id="ARBA00022679"/>
    </source>
</evidence>
<evidence type="ECO:0000256" key="2">
    <source>
        <dbReference type="ARBA" id="ARBA00022737"/>
    </source>
</evidence>
<dbReference type="InterPro" id="IPR051159">
    <property type="entry name" value="Hexapeptide_acetyltransf"/>
</dbReference>
<dbReference type="GO" id="GO:0016740">
    <property type="term" value="F:transferase activity"/>
    <property type="evidence" value="ECO:0007669"/>
    <property type="project" value="UniProtKB-KW"/>
</dbReference>
<dbReference type="InterPro" id="IPR001451">
    <property type="entry name" value="Hexapep"/>
</dbReference>
<evidence type="ECO:0000313" key="3">
    <source>
        <dbReference type="EMBL" id="PDV96439.1"/>
    </source>
</evidence>
<dbReference type="InterPro" id="IPR011004">
    <property type="entry name" value="Trimer_LpxA-like_sf"/>
</dbReference>
<dbReference type="PANTHER" id="PTHR23416:SF78">
    <property type="entry name" value="LIPOPOLYSACCHARIDE BIOSYNTHESIS O-ACETYL TRANSFERASE WBBJ-RELATED"/>
    <property type="match status" value="1"/>
</dbReference>
<keyword evidence="2" id="KW-0677">Repeat</keyword>
<proteinExistence type="predicted"/>
<accession>A0A2H3KFI7</accession>
<dbReference type="Gene3D" id="2.160.10.10">
    <property type="entry name" value="Hexapeptide repeat proteins"/>
    <property type="match status" value="2"/>
</dbReference>
<dbReference type="AlphaFoldDB" id="A0A2H3KFI7"/>
<protein>
    <submittedName>
        <fullName evidence="3">Transferase</fullName>
    </submittedName>
</protein>
<dbReference type="EMBL" id="LYXE01000200">
    <property type="protein sequence ID" value="PDV96439.1"/>
    <property type="molecule type" value="Genomic_DNA"/>
</dbReference>
<dbReference type="PANTHER" id="PTHR23416">
    <property type="entry name" value="SIALIC ACID SYNTHASE-RELATED"/>
    <property type="match status" value="1"/>
</dbReference>
<dbReference type="CDD" id="cd04647">
    <property type="entry name" value="LbH_MAT_like"/>
    <property type="match status" value="1"/>
</dbReference>
<dbReference type="RefSeq" id="WP_097655477.1">
    <property type="nucleotide sequence ID" value="NZ_LYXE01000200.1"/>
</dbReference>
<name>A0A2H3KFI7_9CHLR</name>